<dbReference type="RefSeq" id="WP_016886533.1">
    <property type="nucleotide sequence ID" value="NZ_CABJEH010000002.1"/>
</dbReference>
<reference evidence="1 2" key="1">
    <citation type="submission" date="2017-06" db="EMBL/GenBank/DDBJ databases">
        <title>Genome sequence of Bacillus sonorensis strain SRCM101395.</title>
        <authorList>
            <person name="Cho S.H."/>
        </authorList>
    </citation>
    <scope>NUCLEOTIDE SEQUENCE [LARGE SCALE GENOMIC DNA]</scope>
    <source>
        <strain evidence="1 2">SRCM101395</strain>
    </source>
</reference>
<sequence length="89" mass="10051">MSINRQFKVKDEKLLAESELNLPGWLSRVQKQEIGTAIKEGTPILITGKQAPTGKTYLANLLKEQGVLAFEEWECVKVTLNDLLEYESD</sequence>
<protein>
    <submittedName>
        <fullName evidence="1">Uncharacterized protein</fullName>
    </submittedName>
</protein>
<name>A0ABM6LDR7_9BACI</name>
<proteinExistence type="predicted"/>
<dbReference type="Proteomes" id="UP000196877">
    <property type="component" value="Chromosome"/>
</dbReference>
<organism evidence="1 2">
    <name type="scientific">Bacillus sonorensis</name>
    <dbReference type="NCBI Taxonomy" id="119858"/>
    <lineage>
        <taxon>Bacteria</taxon>
        <taxon>Bacillati</taxon>
        <taxon>Bacillota</taxon>
        <taxon>Bacilli</taxon>
        <taxon>Bacillales</taxon>
        <taxon>Bacillaceae</taxon>
        <taxon>Bacillus</taxon>
    </lineage>
</organism>
<dbReference type="EMBL" id="CP021920">
    <property type="protein sequence ID" value="ASB87318.1"/>
    <property type="molecule type" value="Genomic_DNA"/>
</dbReference>
<evidence type="ECO:0000313" key="1">
    <source>
        <dbReference type="EMBL" id="ASB87318.1"/>
    </source>
</evidence>
<gene>
    <name evidence="1" type="ORF">S101395_00764</name>
</gene>
<keyword evidence="2" id="KW-1185">Reference proteome</keyword>
<accession>A0ABM6LDR7</accession>
<evidence type="ECO:0000313" key="2">
    <source>
        <dbReference type="Proteomes" id="UP000196877"/>
    </source>
</evidence>
<dbReference type="GeneID" id="92855176"/>